<evidence type="ECO:0000313" key="6">
    <source>
        <dbReference type="EMBL" id="MBD3867864.1"/>
    </source>
</evidence>
<dbReference type="AlphaFoldDB" id="A0A8J6Y271"/>
<evidence type="ECO:0000256" key="1">
    <source>
        <dbReference type="ARBA" id="ARBA00004370"/>
    </source>
</evidence>
<dbReference type="GO" id="GO:0005886">
    <property type="term" value="C:plasma membrane"/>
    <property type="evidence" value="ECO:0007669"/>
    <property type="project" value="TreeGrafter"/>
</dbReference>
<dbReference type="SUPFAM" id="SSF56519">
    <property type="entry name" value="Penicillin binding protein dimerisation domain"/>
    <property type="match status" value="1"/>
</dbReference>
<reference evidence="6 7" key="1">
    <citation type="submission" date="2020-08" db="EMBL/GenBank/DDBJ databases">
        <title>Acidobacteriota in marine sediments use diverse sulfur dissimilation pathways.</title>
        <authorList>
            <person name="Wasmund K."/>
        </authorList>
    </citation>
    <scope>NUCLEOTIDE SEQUENCE [LARGE SCALE GENOMIC DNA]</scope>
    <source>
        <strain evidence="6">MAG AM4</strain>
    </source>
</reference>
<keyword evidence="3" id="KW-0472">Membrane</keyword>
<dbReference type="InterPro" id="IPR050515">
    <property type="entry name" value="Beta-lactam/transpept"/>
</dbReference>
<organism evidence="6 7">
    <name type="scientific">Candidatus Polarisedimenticola svalbardensis</name>
    <dbReference type="NCBI Taxonomy" id="2886004"/>
    <lineage>
        <taxon>Bacteria</taxon>
        <taxon>Pseudomonadati</taxon>
        <taxon>Acidobacteriota</taxon>
        <taxon>Candidatus Polarisedimenticolia</taxon>
        <taxon>Candidatus Polarisedimenticolales</taxon>
        <taxon>Candidatus Polarisedimenticolaceae</taxon>
        <taxon>Candidatus Polarisedimenticola</taxon>
    </lineage>
</organism>
<dbReference type="Gene3D" id="3.30.450.330">
    <property type="match status" value="1"/>
</dbReference>
<dbReference type="PANTHER" id="PTHR30627:SF1">
    <property type="entry name" value="PEPTIDOGLYCAN D,D-TRANSPEPTIDASE FTSI"/>
    <property type="match status" value="1"/>
</dbReference>
<protein>
    <submittedName>
        <fullName evidence="6">Penicillin-binding protein 2</fullName>
    </submittedName>
</protein>
<name>A0A8J6Y271_9BACT</name>
<dbReference type="InterPro" id="IPR012338">
    <property type="entry name" value="Beta-lactam/transpept-like"/>
</dbReference>
<keyword evidence="2" id="KW-0121">Carboxypeptidase</keyword>
<dbReference type="Gene3D" id="3.40.710.10">
    <property type="entry name" value="DD-peptidase/beta-lactamase superfamily"/>
    <property type="match status" value="1"/>
</dbReference>
<dbReference type="Pfam" id="PF00905">
    <property type="entry name" value="Transpeptidase"/>
    <property type="match status" value="1"/>
</dbReference>
<keyword evidence="2" id="KW-0645">Protease</keyword>
<dbReference type="Gene3D" id="3.90.1310.10">
    <property type="entry name" value="Penicillin-binding protein 2a (Domain 2)"/>
    <property type="match status" value="1"/>
</dbReference>
<dbReference type="GO" id="GO:0004180">
    <property type="term" value="F:carboxypeptidase activity"/>
    <property type="evidence" value="ECO:0007669"/>
    <property type="project" value="UniProtKB-KW"/>
</dbReference>
<feature type="domain" description="Penicillin-binding protein dimerisation" evidence="5">
    <location>
        <begin position="54"/>
        <end position="202"/>
    </location>
</feature>
<evidence type="ECO:0000256" key="2">
    <source>
        <dbReference type="ARBA" id="ARBA00022645"/>
    </source>
</evidence>
<dbReference type="InterPro" id="IPR001460">
    <property type="entry name" value="PCN-bd_Tpept"/>
</dbReference>
<proteinExistence type="predicted"/>
<dbReference type="SUPFAM" id="SSF56601">
    <property type="entry name" value="beta-lactamase/transpeptidase-like"/>
    <property type="match status" value="1"/>
</dbReference>
<evidence type="ECO:0000256" key="3">
    <source>
        <dbReference type="ARBA" id="ARBA00023136"/>
    </source>
</evidence>
<dbReference type="Proteomes" id="UP000648239">
    <property type="component" value="Unassembled WGS sequence"/>
</dbReference>
<dbReference type="GO" id="GO:0071555">
    <property type="term" value="P:cell wall organization"/>
    <property type="evidence" value="ECO:0007669"/>
    <property type="project" value="TreeGrafter"/>
</dbReference>
<dbReference type="EMBL" id="JACXWD010000017">
    <property type="protein sequence ID" value="MBD3867864.1"/>
    <property type="molecule type" value="Genomic_DNA"/>
</dbReference>
<evidence type="ECO:0000313" key="7">
    <source>
        <dbReference type="Proteomes" id="UP000648239"/>
    </source>
</evidence>
<comment type="caution">
    <text evidence="6">The sequence shown here is derived from an EMBL/GenBank/DDBJ whole genome shotgun (WGS) entry which is preliminary data.</text>
</comment>
<keyword evidence="2" id="KW-0378">Hydrolase</keyword>
<accession>A0A8J6Y271</accession>
<dbReference type="PANTHER" id="PTHR30627">
    <property type="entry name" value="PEPTIDOGLYCAN D,D-TRANSPEPTIDASE"/>
    <property type="match status" value="1"/>
</dbReference>
<evidence type="ECO:0000259" key="4">
    <source>
        <dbReference type="Pfam" id="PF00905"/>
    </source>
</evidence>
<comment type="subcellular location">
    <subcellularLocation>
        <location evidence="1">Membrane</location>
    </subcellularLocation>
</comment>
<sequence>METVTRKRAILIAMMFVALASGVLFKLYSIQIIRSEDFRIRAQDQQNKTTTEIGQRGSIYDRNGHELALNIEHHKLYVYPSRVEDIEDTARKLSPIMGLEAGEIARRIRKAGRRKVIATTLSSVQADQIRSSGVIGRGSPAFELEKLSRRSYPGGSLAAHVVGYAGWDSERQVGREGVELKLDEILQGEPITRFEARDALGKGFVLQTNPQEDPHQDVYLTIDAVLQHIVERELKQVVREQRAEAASAVLMEPATGKILAMANWPTANLESYSKYRSNSKRNRTVVDRYEPGSTFKIFTAAALLDQGLVQPGQRYYCENGDYQVRNQTFRDHKKFGTLSFREVLEHSSNIGTIKASAALDGDRFMEYVKALGFGRKTGVLLPGETNGRLPVMKTAPEVHKASLSIGYGIGVTPLQLTTAVAAVANQGILVPPTLVEGSRTPDGDWHGRPATKPRRVIKAETARTLTNLLEGVVLRGTGRAARVPGYRIAGKTGTTRKYVEGAGYDSPGGKQYFASFAGFGPVRDPQLALLVVVDNPRNKSIYGGEIAAPAFSRIMSDAFRHLRIPPDQESMVMLAPGPAGATPAAFPGGEAGQ</sequence>
<gene>
    <name evidence="6" type="ORF">IFK94_07060</name>
</gene>
<dbReference type="Pfam" id="PF03717">
    <property type="entry name" value="PBP_dimer"/>
    <property type="match status" value="1"/>
</dbReference>
<dbReference type="GO" id="GO:0008658">
    <property type="term" value="F:penicillin binding"/>
    <property type="evidence" value="ECO:0007669"/>
    <property type="project" value="InterPro"/>
</dbReference>
<evidence type="ECO:0000259" key="5">
    <source>
        <dbReference type="Pfam" id="PF03717"/>
    </source>
</evidence>
<dbReference type="InterPro" id="IPR005311">
    <property type="entry name" value="PBP_dimer"/>
</dbReference>
<dbReference type="InterPro" id="IPR036138">
    <property type="entry name" value="PBP_dimer_sf"/>
</dbReference>
<feature type="domain" description="Penicillin-binding protein transpeptidase" evidence="4">
    <location>
        <begin position="247"/>
        <end position="555"/>
    </location>
</feature>